<organism evidence="2 3">
    <name type="scientific">Stegastes partitus</name>
    <name type="common">bicolor damselfish</name>
    <dbReference type="NCBI Taxonomy" id="144197"/>
    <lineage>
        <taxon>Eukaryota</taxon>
        <taxon>Metazoa</taxon>
        <taxon>Chordata</taxon>
        <taxon>Craniata</taxon>
        <taxon>Vertebrata</taxon>
        <taxon>Euteleostomi</taxon>
        <taxon>Actinopterygii</taxon>
        <taxon>Neopterygii</taxon>
        <taxon>Teleostei</taxon>
        <taxon>Neoteleostei</taxon>
        <taxon>Acanthomorphata</taxon>
        <taxon>Ovalentaria</taxon>
        <taxon>Pomacentridae</taxon>
        <taxon>Stegastes</taxon>
    </lineage>
</organism>
<evidence type="ECO:0000256" key="1">
    <source>
        <dbReference type="SAM" id="MobiDB-lite"/>
    </source>
</evidence>
<name>A0A9Y4NIF4_9TELE</name>
<protein>
    <submittedName>
        <fullName evidence="3">DNA ligase 1-like</fullName>
    </submittedName>
</protein>
<sequence length="91" mass="10046">MQRSIASFFQPKSKDKDIQKKSTDEPVKKPVKSPLKVQNGAREVDSPVKKVAKRRRQIVDSDDDEVPVVKDVAAKGQGDKEASGKTEKVKG</sequence>
<keyword evidence="2" id="KW-1185">Reference proteome</keyword>
<feature type="compositionally biased region" description="Basic and acidic residues" evidence="1">
    <location>
        <begin position="12"/>
        <end position="28"/>
    </location>
</feature>
<evidence type="ECO:0000313" key="2">
    <source>
        <dbReference type="Proteomes" id="UP000694891"/>
    </source>
</evidence>
<feature type="non-terminal residue" evidence="3">
    <location>
        <position position="91"/>
    </location>
</feature>
<dbReference type="RefSeq" id="XP_008297852.1">
    <property type="nucleotide sequence ID" value="XM_008299630.1"/>
</dbReference>
<accession>A0A9Y4NIF4</accession>
<evidence type="ECO:0000313" key="3">
    <source>
        <dbReference type="RefSeq" id="XP_008297852.1"/>
    </source>
</evidence>
<proteinExistence type="predicted"/>
<dbReference type="Proteomes" id="UP000694891">
    <property type="component" value="Unplaced"/>
</dbReference>
<reference evidence="3" key="1">
    <citation type="submission" date="2025-08" db="UniProtKB">
        <authorList>
            <consortium name="RefSeq"/>
        </authorList>
    </citation>
    <scope>IDENTIFICATION</scope>
</reference>
<gene>
    <name evidence="3" type="primary">LOC103370536</name>
</gene>
<feature type="region of interest" description="Disordered" evidence="1">
    <location>
        <begin position="1"/>
        <end position="91"/>
    </location>
</feature>
<dbReference type="AlphaFoldDB" id="A0A9Y4NIF4"/>
<dbReference type="GeneID" id="103370536"/>
<feature type="compositionally biased region" description="Basic and acidic residues" evidence="1">
    <location>
        <begin position="77"/>
        <end position="91"/>
    </location>
</feature>